<dbReference type="InterPro" id="IPR047271">
    <property type="entry name" value="Ephexin-like"/>
</dbReference>
<reference evidence="3" key="1">
    <citation type="submission" date="2025-05" db="UniProtKB">
        <authorList>
            <consortium name="Ensembl"/>
        </authorList>
    </citation>
    <scope>IDENTIFICATION</scope>
</reference>
<dbReference type="Ensembl" id="ENSPLAT00000009101.1">
    <property type="protein sequence ID" value="ENSPLAP00000004755.1"/>
    <property type="gene ID" value="ENSPLAG00000006994.1"/>
</dbReference>
<keyword evidence="4" id="KW-1185">Reference proteome</keyword>
<dbReference type="PANTHER" id="PTHR12845">
    <property type="entry name" value="GUANINE NUCLEOTIDE EXCHANGE FACTOR"/>
    <property type="match status" value="1"/>
</dbReference>
<evidence type="ECO:0000313" key="4">
    <source>
        <dbReference type="Proteomes" id="UP000261500"/>
    </source>
</evidence>
<dbReference type="GO" id="GO:0005085">
    <property type="term" value="F:guanyl-nucleotide exchange factor activity"/>
    <property type="evidence" value="ECO:0007669"/>
    <property type="project" value="InterPro"/>
</dbReference>
<organism evidence="3 4">
    <name type="scientific">Poecilia latipinna</name>
    <name type="common">sailfin molly</name>
    <dbReference type="NCBI Taxonomy" id="48699"/>
    <lineage>
        <taxon>Eukaryota</taxon>
        <taxon>Metazoa</taxon>
        <taxon>Chordata</taxon>
        <taxon>Craniata</taxon>
        <taxon>Vertebrata</taxon>
        <taxon>Euteleostomi</taxon>
        <taxon>Actinopterygii</taxon>
        <taxon>Neopterygii</taxon>
        <taxon>Teleostei</taxon>
        <taxon>Neoteleostei</taxon>
        <taxon>Acanthomorphata</taxon>
        <taxon>Ovalentaria</taxon>
        <taxon>Atherinomorphae</taxon>
        <taxon>Cyprinodontiformes</taxon>
        <taxon>Poeciliidae</taxon>
        <taxon>Poeciliinae</taxon>
        <taxon>Poecilia</taxon>
    </lineage>
</organism>
<dbReference type="Ensembl" id="ENSPLAT00000026082.1">
    <property type="protein sequence ID" value="ENSPLAP00000016972.1"/>
    <property type="gene ID" value="ENSPLAG00000021274.1"/>
</dbReference>
<dbReference type="InterPro" id="IPR000219">
    <property type="entry name" value="DH_dom"/>
</dbReference>
<evidence type="ECO:0000313" key="2">
    <source>
        <dbReference type="Ensembl" id="ENSPLAP00000004755.1"/>
    </source>
</evidence>
<dbReference type="GeneTree" id="ENSGT01030000234571"/>
<evidence type="ECO:0000259" key="1">
    <source>
        <dbReference type="PROSITE" id="PS50010"/>
    </source>
</evidence>
<dbReference type="PANTHER" id="PTHR12845:SF7">
    <property type="entry name" value="RHO GUANINE NUCLEOTIDE EXCHANGE FACTOR 15"/>
    <property type="match status" value="1"/>
</dbReference>
<dbReference type="SUPFAM" id="SSF48065">
    <property type="entry name" value="DBL homology domain (DH-domain)"/>
    <property type="match status" value="1"/>
</dbReference>
<proteinExistence type="predicted"/>
<dbReference type="Proteomes" id="UP000261500">
    <property type="component" value="Unplaced"/>
</dbReference>
<sequence>MFEVLTSESSYLRSLYVLTEHFMENRELTDTIIISDRKTLFSNILKVREVSERFLKDLEEHIFKEIVFPDICNILHYHAQHNFSTYIDYVRNQTYQEKTYSRLMKSNEQFAAVINRLQELPQCQRLPFISFLLLPFQRITRIKMLIEVGSVMPGLDFKDRKKWWKTETSVEILNISHDSKHTSNSVTKWLTDNGVF</sequence>
<dbReference type="AlphaFoldDB" id="A0A3B3UWA0"/>
<dbReference type="InterPro" id="IPR035899">
    <property type="entry name" value="DBL_dom_sf"/>
</dbReference>
<dbReference type="PROSITE" id="PS50010">
    <property type="entry name" value="DH_2"/>
    <property type="match status" value="1"/>
</dbReference>
<dbReference type="Pfam" id="PF00621">
    <property type="entry name" value="RhoGEF"/>
    <property type="match status" value="1"/>
</dbReference>
<evidence type="ECO:0000313" key="3">
    <source>
        <dbReference type="Ensembl" id="ENSPLAP00000016972.1"/>
    </source>
</evidence>
<feature type="domain" description="DH" evidence="1">
    <location>
        <begin position="1"/>
        <end position="147"/>
    </location>
</feature>
<dbReference type="SMART" id="SM00325">
    <property type="entry name" value="RhoGEF"/>
    <property type="match status" value="1"/>
</dbReference>
<accession>A0A3B3UWA0</accession>
<dbReference type="Gene3D" id="1.20.900.10">
    <property type="entry name" value="Dbl homology (DH) domain"/>
    <property type="match status" value="1"/>
</dbReference>
<protein>
    <submittedName>
        <fullName evidence="2">Rho guanine nucleotide exchange factor 15b</fullName>
    </submittedName>
</protein>
<name>A0A3B3UWA0_9TELE</name>
<dbReference type="STRING" id="48699.ENSPLAP00000016972"/>